<reference evidence="2" key="1">
    <citation type="submission" date="2019-03" db="EMBL/GenBank/DDBJ databases">
        <authorList>
            <person name="Mank J."/>
            <person name="Almeida P."/>
        </authorList>
    </citation>
    <scope>NUCLEOTIDE SEQUENCE</scope>
    <source>
        <strain evidence="2">78183</strain>
    </source>
</reference>
<organism evidence="2">
    <name type="scientific">Salix viminalis</name>
    <name type="common">Common osier</name>
    <name type="synonym">Basket willow</name>
    <dbReference type="NCBI Taxonomy" id="40686"/>
    <lineage>
        <taxon>Eukaryota</taxon>
        <taxon>Viridiplantae</taxon>
        <taxon>Streptophyta</taxon>
        <taxon>Embryophyta</taxon>
        <taxon>Tracheophyta</taxon>
        <taxon>Spermatophyta</taxon>
        <taxon>Magnoliopsida</taxon>
        <taxon>eudicotyledons</taxon>
        <taxon>Gunneridae</taxon>
        <taxon>Pentapetalae</taxon>
        <taxon>rosids</taxon>
        <taxon>fabids</taxon>
        <taxon>Malpighiales</taxon>
        <taxon>Salicaceae</taxon>
        <taxon>Saliceae</taxon>
        <taxon>Salix</taxon>
    </lineage>
</organism>
<accession>A0A6N2MHE3</accession>
<keyword evidence="1" id="KW-1133">Transmembrane helix</keyword>
<keyword evidence="1" id="KW-0472">Membrane</keyword>
<gene>
    <name evidence="2" type="ORF">SVIM_LOCUS373134</name>
</gene>
<protein>
    <submittedName>
        <fullName evidence="2">Uncharacterized protein</fullName>
    </submittedName>
</protein>
<dbReference type="AlphaFoldDB" id="A0A6N2MHE3"/>
<feature type="transmembrane region" description="Helical" evidence="1">
    <location>
        <begin position="23"/>
        <end position="43"/>
    </location>
</feature>
<keyword evidence="1" id="KW-0812">Transmembrane</keyword>
<name>A0A6N2MHE3_SALVM</name>
<dbReference type="EMBL" id="CAADRP010001818">
    <property type="protein sequence ID" value="VFU53692.1"/>
    <property type="molecule type" value="Genomic_DNA"/>
</dbReference>
<evidence type="ECO:0000256" key="1">
    <source>
        <dbReference type="SAM" id="Phobius"/>
    </source>
</evidence>
<evidence type="ECO:0000313" key="2">
    <source>
        <dbReference type="EMBL" id="VFU53692.1"/>
    </source>
</evidence>
<proteinExistence type="predicted"/>
<sequence>MVGFSIRKRFHKEAYLPFCLQRIAVHISTCLVIAGLTALSFAASSLSSFSYFRHPLNFICYSTARAYLRIYDTAISIQN</sequence>